<reference evidence="1 2" key="1">
    <citation type="journal article" date="2015" name="Int. J. Syst. Evol. Microbiol.">
        <title>Flavisolibacter ginsenosidimutans sp. nov., with ginsenoside-converting activity isolated from soil used for cultivating ginseng.</title>
        <authorList>
            <person name="Zhao Y."/>
            <person name="Liu Q."/>
            <person name="Kang M.S."/>
            <person name="Jin F."/>
            <person name="Yu H."/>
            <person name="Im W.T."/>
        </authorList>
    </citation>
    <scope>NUCLEOTIDE SEQUENCE [LARGE SCALE GENOMIC DNA]</scope>
    <source>
        <strain evidence="1 2">Gsoil 636</strain>
    </source>
</reference>
<dbReference type="Proteomes" id="UP000321204">
    <property type="component" value="Chromosome"/>
</dbReference>
<keyword evidence="2" id="KW-1185">Reference proteome</keyword>
<dbReference type="RefSeq" id="WP_146790648.1">
    <property type="nucleotide sequence ID" value="NZ_BAABIO010000003.1"/>
</dbReference>
<dbReference type="OrthoDB" id="1164008at2"/>
<name>A0A5B8UML6_9BACT</name>
<protein>
    <submittedName>
        <fullName evidence="1">Uncharacterized protein</fullName>
    </submittedName>
</protein>
<organism evidence="1 2">
    <name type="scientific">Flavisolibacter ginsenosidimutans</name>
    <dbReference type="NCBI Taxonomy" id="661481"/>
    <lineage>
        <taxon>Bacteria</taxon>
        <taxon>Pseudomonadati</taxon>
        <taxon>Bacteroidota</taxon>
        <taxon>Chitinophagia</taxon>
        <taxon>Chitinophagales</taxon>
        <taxon>Chitinophagaceae</taxon>
        <taxon>Flavisolibacter</taxon>
    </lineage>
</organism>
<sequence length="95" mass="10665">MASVTKTKTVQRGDWRTLESGWNFHCYVQFLLPRGAQVKIRYGGGWPFGWDSQNKTLNGQTTVQLEVTSGSSKAYARVQIKVQETTAVTYTYIAA</sequence>
<dbReference type="KEGG" id="fgg:FSB75_18850"/>
<evidence type="ECO:0000313" key="2">
    <source>
        <dbReference type="Proteomes" id="UP000321204"/>
    </source>
</evidence>
<accession>A0A5B8UML6</accession>
<dbReference type="EMBL" id="CP042433">
    <property type="protein sequence ID" value="QEC57874.1"/>
    <property type="molecule type" value="Genomic_DNA"/>
</dbReference>
<evidence type="ECO:0000313" key="1">
    <source>
        <dbReference type="EMBL" id="QEC57874.1"/>
    </source>
</evidence>
<gene>
    <name evidence="1" type="ORF">FSB75_18850</name>
</gene>
<dbReference type="AlphaFoldDB" id="A0A5B8UML6"/>
<proteinExistence type="predicted"/>